<evidence type="ECO:0000256" key="14">
    <source>
        <dbReference type="ARBA" id="ARBA00032708"/>
    </source>
</evidence>
<dbReference type="Pfam" id="PF02255">
    <property type="entry name" value="PTS_IIA"/>
    <property type="match status" value="1"/>
</dbReference>
<evidence type="ECO:0000256" key="17">
    <source>
        <dbReference type="PROSITE-ProRule" id="PRU00418"/>
    </source>
</evidence>
<keyword evidence="10 16" id="KW-0479">Metal-binding</keyword>
<evidence type="ECO:0000256" key="12">
    <source>
        <dbReference type="ARBA" id="ARBA00030293"/>
    </source>
</evidence>
<feature type="binding site" evidence="16">
    <location>
        <position position="78"/>
    </location>
    <ligand>
        <name>Mg(2+)</name>
        <dbReference type="ChEBI" id="CHEBI:18420"/>
        <note>ligand shared between all trimeric partners</note>
    </ligand>
</feature>
<accession>A0A852TDG6</accession>
<dbReference type="Gene3D" id="1.20.58.80">
    <property type="entry name" value="Phosphotransferase system, lactose/cellobiose-type IIA subunit"/>
    <property type="match status" value="1"/>
</dbReference>
<name>A0A852TDG6_9BACI</name>
<keyword evidence="9" id="KW-0598">Phosphotransferase system</keyword>
<comment type="subcellular location">
    <subcellularLocation>
        <location evidence="1">Cytoplasm</location>
    </subcellularLocation>
</comment>
<evidence type="ECO:0000256" key="16">
    <source>
        <dbReference type="PIRSR" id="PIRSR000699-2"/>
    </source>
</evidence>
<evidence type="ECO:0000256" key="6">
    <source>
        <dbReference type="ARBA" id="ARBA00022553"/>
    </source>
</evidence>
<evidence type="ECO:0000256" key="9">
    <source>
        <dbReference type="ARBA" id="ARBA00022683"/>
    </source>
</evidence>
<dbReference type="EMBL" id="JACCBX010000005">
    <property type="protein sequence ID" value="NYE05826.1"/>
    <property type="molecule type" value="Genomic_DNA"/>
</dbReference>
<evidence type="ECO:0000256" key="15">
    <source>
        <dbReference type="PIRSR" id="PIRSR000699-1"/>
    </source>
</evidence>
<dbReference type="GO" id="GO:0005737">
    <property type="term" value="C:cytoplasm"/>
    <property type="evidence" value="ECO:0007669"/>
    <property type="project" value="UniProtKB-SubCell"/>
</dbReference>
<evidence type="ECO:0000256" key="5">
    <source>
        <dbReference type="ARBA" id="ARBA00022490"/>
    </source>
</evidence>
<dbReference type="GO" id="GO:0009401">
    <property type="term" value="P:phosphoenolpyruvate-dependent sugar phosphotransferase system"/>
    <property type="evidence" value="ECO:0007669"/>
    <property type="project" value="UniProtKB-KW"/>
</dbReference>
<comment type="subunit">
    <text evidence="2">Homotrimer.</text>
</comment>
<dbReference type="GO" id="GO:0046872">
    <property type="term" value="F:metal ion binding"/>
    <property type="evidence" value="ECO:0007669"/>
    <property type="project" value="UniProtKB-KW"/>
</dbReference>
<evidence type="ECO:0000256" key="13">
    <source>
        <dbReference type="ARBA" id="ARBA00031467"/>
    </source>
</evidence>
<sequence length="105" mass="11807">MENGQVSFEMISKAGEAFSILVKALEYVRTGNPEMAEQSIKESEKLMNEAHKLQTQLIVTEANGGKNEFSVLLIHAQDTLMNTILMSTIVKEMIKMFQTLKNGER</sequence>
<dbReference type="PANTHER" id="PTHR34382">
    <property type="entry name" value="PTS SYSTEM N,N'-DIACETYLCHITOBIOSE-SPECIFIC EIIA COMPONENT"/>
    <property type="match status" value="1"/>
</dbReference>
<gene>
    <name evidence="18" type="ORF">F4694_002601</name>
</gene>
<protein>
    <recommendedName>
        <fullName evidence="3">PTS system lactose-specific EIIA component</fullName>
    </recommendedName>
    <alternativeName>
        <fullName evidence="12">EIIA-Lac</fullName>
    </alternativeName>
    <alternativeName>
        <fullName evidence="14">EIII-Lac</fullName>
    </alternativeName>
    <alternativeName>
        <fullName evidence="13">Lactose-specific phosphotransferase enzyme IIA component</fullName>
    </alternativeName>
</protein>
<dbReference type="PROSITE" id="PS51095">
    <property type="entry name" value="PTS_EIIA_TYPE_3"/>
    <property type="match status" value="1"/>
</dbReference>
<keyword evidence="5" id="KW-0963">Cytoplasm</keyword>
<evidence type="ECO:0000313" key="19">
    <source>
        <dbReference type="Proteomes" id="UP000548423"/>
    </source>
</evidence>
<evidence type="ECO:0000256" key="10">
    <source>
        <dbReference type="ARBA" id="ARBA00022723"/>
    </source>
</evidence>
<evidence type="ECO:0000256" key="1">
    <source>
        <dbReference type="ARBA" id="ARBA00004496"/>
    </source>
</evidence>
<feature type="modified residue" description="Phosphohistidine; by HPr" evidence="17">
    <location>
        <position position="75"/>
    </location>
</feature>
<reference evidence="19" key="2">
    <citation type="submission" date="2020-08" db="EMBL/GenBank/DDBJ databases">
        <title>The Agave Microbiome: Exploring the role of microbial communities in plant adaptations to desert environments.</title>
        <authorList>
            <person name="Partida-Martinez L.P."/>
        </authorList>
    </citation>
    <scope>NUCLEOTIDE SEQUENCE [LARGE SCALE GENOMIC DNA]</scope>
    <source>
        <strain evidence="19">AT2.8</strain>
    </source>
</reference>
<keyword evidence="8" id="KW-0808">Transferase</keyword>
<comment type="cofactor">
    <cofactor evidence="16">
        <name>Mg(2+)</name>
        <dbReference type="ChEBI" id="CHEBI:18420"/>
    </cofactor>
    <text evidence="16">Binds 1 Mg(2+) ion per trimer.</text>
</comment>
<dbReference type="PIRSF" id="PIRSF000699">
    <property type="entry name" value="PTS_IILac_III"/>
    <property type="match status" value="1"/>
</dbReference>
<evidence type="ECO:0000256" key="11">
    <source>
        <dbReference type="ARBA" id="ARBA00022842"/>
    </source>
</evidence>
<evidence type="ECO:0000313" key="18">
    <source>
        <dbReference type="EMBL" id="NYE05826.1"/>
    </source>
</evidence>
<dbReference type="InterPro" id="IPR003188">
    <property type="entry name" value="PTS_IIA_lac/cel"/>
</dbReference>
<evidence type="ECO:0000256" key="4">
    <source>
        <dbReference type="ARBA" id="ARBA00022448"/>
    </source>
</evidence>
<evidence type="ECO:0000256" key="8">
    <source>
        <dbReference type="ARBA" id="ARBA00022679"/>
    </source>
</evidence>
<keyword evidence="11 16" id="KW-0460">Magnesium</keyword>
<keyword evidence="7" id="KW-0762">Sugar transport</keyword>
<feature type="active site" description="Tele-phosphohistidine intermediate" evidence="15">
    <location>
        <position position="75"/>
    </location>
</feature>
<proteinExistence type="predicted"/>
<dbReference type="GO" id="GO:0016740">
    <property type="term" value="F:transferase activity"/>
    <property type="evidence" value="ECO:0007669"/>
    <property type="project" value="UniProtKB-KW"/>
</dbReference>
<comment type="caution">
    <text evidence="18">The sequence shown here is derived from an EMBL/GenBank/DDBJ whole genome shotgun (WGS) entry which is preliminary data.</text>
</comment>
<dbReference type="CDD" id="cd00215">
    <property type="entry name" value="PTS_IIA_lac"/>
    <property type="match status" value="1"/>
</dbReference>
<evidence type="ECO:0000256" key="3">
    <source>
        <dbReference type="ARBA" id="ARBA00014322"/>
    </source>
</evidence>
<dbReference type="SUPFAM" id="SSF46973">
    <property type="entry name" value="Enzyme IIa from lactose specific PTS, IIa-lac"/>
    <property type="match status" value="1"/>
</dbReference>
<dbReference type="PANTHER" id="PTHR34382:SF9">
    <property type="entry name" value="PHOSPHOTRANSFERASE SYSTEM SUGAR-SPECIFIC EII COMPONENT"/>
    <property type="match status" value="1"/>
</dbReference>
<keyword evidence="6" id="KW-0597">Phosphoprotein</keyword>
<evidence type="ECO:0000256" key="2">
    <source>
        <dbReference type="ARBA" id="ARBA00011233"/>
    </source>
</evidence>
<dbReference type="Proteomes" id="UP000548423">
    <property type="component" value="Unassembled WGS sequence"/>
</dbReference>
<dbReference type="InterPro" id="IPR036542">
    <property type="entry name" value="PTS_IIA_lac/cel_sf"/>
</dbReference>
<dbReference type="AlphaFoldDB" id="A0A852TDG6"/>
<evidence type="ECO:0000256" key="7">
    <source>
        <dbReference type="ARBA" id="ARBA00022597"/>
    </source>
</evidence>
<keyword evidence="4" id="KW-0813">Transport</keyword>
<organism evidence="18 19">
    <name type="scientific">Neobacillus niacini</name>
    <dbReference type="NCBI Taxonomy" id="86668"/>
    <lineage>
        <taxon>Bacteria</taxon>
        <taxon>Bacillati</taxon>
        <taxon>Bacillota</taxon>
        <taxon>Bacilli</taxon>
        <taxon>Bacillales</taxon>
        <taxon>Bacillaceae</taxon>
        <taxon>Neobacillus</taxon>
    </lineage>
</organism>
<reference evidence="19" key="1">
    <citation type="submission" date="2020-07" db="EMBL/GenBank/DDBJ databases">
        <authorList>
            <person name="Partida-Martinez L."/>
            <person name="Huntemann M."/>
            <person name="Clum A."/>
            <person name="Wang J."/>
            <person name="Palaniappan K."/>
            <person name="Ritter S."/>
            <person name="Chen I.-M."/>
            <person name="Stamatis D."/>
            <person name="Reddy T."/>
            <person name="O'Malley R."/>
            <person name="Daum C."/>
            <person name="Shapiro N."/>
            <person name="Ivanova N."/>
            <person name="Kyrpides N."/>
            <person name="Woyke T."/>
        </authorList>
    </citation>
    <scope>NUCLEOTIDE SEQUENCE [LARGE SCALE GENOMIC DNA]</scope>
    <source>
        <strain evidence="19">AT2.8</strain>
    </source>
</reference>